<dbReference type="GO" id="GO:0046872">
    <property type="term" value="F:metal ion binding"/>
    <property type="evidence" value="ECO:0007669"/>
    <property type="project" value="UniProtKB-UniRule"/>
</dbReference>
<keyword evidence="5 14" id="KW-0479">Metal-binding</keyword>
<dbReference type="GO" id="GO:0008821">
    <property type="term" value="F:crossover junction DNA endonuclease activity"/>
    <property type="evidence" value="ECO:0007669"/>
    <property type="project" value="UniProtKB-UniRule"/>
</dbReference>
<dbReference type="InterPro" id="IPR010996">
    <property type="entry name" value="HHH_MUS81"/>
</dbReference>
<comment type="similarity">
    <text evidence="3 14">Belongs to the XPF family.</text>
</comment>
<evidence type="ECO:0000256" key="3">
    <source>
        <dbReference type="ARBA" id="ARBA00010015"/>
    </source>
</evidence>
<dbReference type="PANTHER" id="PTHR13451:SF0">
    <property type="entry name" value="CROSSOVER JUNCTION ENDONUCLEASE MUS81"/>
    <property type="match status" value="1"/>
</dbReference>
<keyword evidence="7 14" id="KW-0227">DNA damage</keyword>
<evidence type="ECO:0000256" key="9">
    <source>
        <dbReference type="ARBA" id="ARBA00022842"/>
    </source>
</evidence>
<evidence type="ECO:0000256" key="4">
    <source>
        <dbReference type="ARBA" id="ARBA00022722"/>
    </source>
</evidence>
<evidence type="ECO:0000256" key="15">
    <source>
        <dbReference type="SAM" id="MobiDB-lite"/>
    </source>
</evidence>
<dbReference type="EC" id="3.1.22.-" evidence="14"/>
<dbReference type="CDD" id="cd21036">
    <property type="entry name" value="WH_MUS81"/>
    <property type="match status" value="1"/>
</dbReference>
<dbReference type="Gene3D" id="1.10.150.670">
    <property type="entry name" value="Crossover junction endonuclease EME1, DNA-binding domain"/>
    <property type="match status" value="1"/>
</dbReference>
<reference evidence="17 18" key="1">
    <citation type="journal article" date="2020" name="Phytopathology">
        <title>Genome Sequence Resources of Colletotrichum truncatum, C. plurivorum, C. musicola, and C. sojae: Four Species Pathogenic to Soybean (Glycine max).</title>
        <authorList>
            <person name="Rogerio F."/>
            <person name="Boufleur T.R."/>
            <person name="Ciampi-Guillardi M."/>
            <person name="Sukno S.A."/>
            <person name="Thon M.R."/>
            <person name="Massola Junior N.S."/>
            <person name="Baroncelli R."/>
        </authorList>
    </citation>
    <scope>NUCLEOTIDE SEQUENCE [LARGE SCALE GENOMIC DNA]</scope>
    <source>
        <strain evidence="17 18">LFN0009</strain>
    </source>
</reference>
<gene>
    <name evidence="17" type="ORF">CSOJ01_04003</name>
</gene>
<comment type="caution">
    <text evidence="17">The sequence shown here is derived from an EMBL/GenBank/DDBJ whole genome shotgun (WGS) entry which is preliminary data.</text>
</comment>
<evidence type="ECO:0000256" key="13">
    <source>
        <dbReference type="ARBA" id="ARBA00023254"/>
    </source>
</evidence>
<evidence type="ECO:0000313" key="18">
    <source>
        <dbReference type="Proteomes" id="UP000652219"/>
    </source>
</evidence>
<dbReference type="InterPro" id="IPR036388">
    <property type="entry name" value="WH-like_DNA-bd_sf"/>
</dbReference>
<dbReference type="InterPro" id="IPR033309">
    <property type="entry name" value="Mus81"/>
</dbReference>
<dbReference type="Proteomes" id="UP000652219">
    <property type="component" value="Unassembled WGS sequence"/>
</dbReference>
<dbReference type="SUPFAM" id="SSF47802">
    <property type="entry name" value="DNA polymerase beta, N-terminal domain-like"/>
    <property type="match status" value="1"/>
</dbReference>
<evidence type="ECO:0000256" key="11">
    <source>
        <dbReference type="ARBA" id="ARBA00023204"/>
    </source>
</evidence>
<dbReference type="InterPro" id="IPR047417">
    <property type="entry name" value="WHD_MUS81"/>
</dbReference>
<dbReference type="GO" id="GO:0000712">
    <property type="term" value="P:resolution of meiotic recombination intermediates"/>
    <property type="evidence" value="ECO:0007669"/>
    <property type="project" value="TreeGrafter"/>
</dbReference>
<evidence type="ECO:0000256" key="14">
    <source>
        <dbReference type="RuleBase" id="RU369042"/>
    </source>
</evidence>
<keyword evidence="18" id="KW-1185">Reference proteome</keyword>
<feature type="region of interest" description="Disordered" evidence="15">
    <location>
        <begin position="226"/>
        <end position="245"/>
    </location>
</feature>
<dbReference type="GO" id="GO:0000727">
    <property type="term" value="P:double-strand break repair via break-induced replication"/>
    <property type="evidence" value="ECO:0007669"/>
    <property type="project" value="UniProtKB-UniRule"/>
</dbReference>
<dbReference type="InterPro" id="IPR006166">
    <property type="entry name" value="ERCC4_domain"/>
</dbReference>
<dbReference type="Pfam" id="PF21136">
    <property type="entry name" value="WHD_MUS81"/>
    <property type="match status" value="1"/>
</dbReference>
<feature type="region of interest" description="Disordered" evidence="15">
    <location>
        <begin position="77"/>
        <end position="123"/>
    </location>
</feature>
<keyword evidence="9 14" id="KW-0460">Magnesium</keyword>
<dbReference type="PANTHER" id="PTHR13451">
    <property type="entry name" value="CLASS II CROSSOVER JUNCTION ENDONUCLEASE MUS81"/>
    <property type="match status" value="1"/>
</dbReference>
<dbReference type="InterPro" id="IPR047416">
    <property type="entry name" value="XPF_nuclease_Mus81"/>
</dbReference>
<dbReference type="Pfam" id="PF14716">
    <property type="entry name" value="HHH_8"/>
    <property type="match status" value="1"/>
</dbReference>
<comment type="subunit">
    <text evidence="14">Interacts with EME1.</text>
</comment>
<evidence type="ECO:0000256" key="1">
    <source>
        <dbReference type="ARBA" id="ARBA00001946"/>
    </source>
</evidence>
<dbReference type="GO" id="GO:0031297">
    <property type="term" value="P:replication fork processing"/>
    <property type="evidence" value="ECO:0007669"/>
    <property type="project" value="UniProtKB-ARBA"/>
</dbReference>
<name>A0A8H6JL44_9PEZI</name>
<keyword evidence="4 14" id="KW-0540">Nuclease</keyword>
<evidence type="ECO:0000256" key="12">
    <source>
        <dbReference type="ARBA" id="ARBA00023242"/>
    </source>
</evidence>
<dbReference type="EMBL" id="WIGN01000042">
    <property type="protein sequence ID" value="KAF6814601.1"/>
    <property type="molecule type" value="Genomic_DNA"/>
</dbReference>
<dbReference type="InterPro" id="IPR042530">
    <property type="entry name" value="EME1/EME2_C"/>
</dbReference>
<protein>
    <recommendedName>
        <fullName evidence="14">Crossover junction endonuclease MUS81</fullName>
        <ecNumber evidence="14">3.1.22.-</ecNumber>
    </recommendedName>
</protein>
<dbReference type="GO" id="GO:0048476">
    <property type="term" value="C:Holliday junction resolvase complex"/>
    <property type="evidence" value="ECO:0007669"/>
    <property type="project" value="UniProtKB-UniRule"/>
</dbReference>
<evidence type="ECO:0000256" key="2">
    <source>
        <dbReference type="ARBA" id="ARBA00004123"/>
    </source>
</evidence>
<evidence type="ECO:0000313" key="17">
    <source>
        <dbReference type="EMBL" id="KAF6814601.1"/>
    </source>
</evidence>
<comment type="subcellular location">
    <subcellularLocation>
        <location evidence="2 14">Nucleus</location>
    </subcellularLocation>
</comment>
<dbReference type="CDD" id="cd20074">
    <property type="entry name" value="XPF_nuclease_Mus81"/>
    <property type="match status" value="1"/>
</dbReference>
<dbReference type="GO" id="GO:0048257">
    <property type="term" value="F:3'-flap endonuclease activity"/>
    <property type="evidence" value="ECO:0007669"/>
    <property type="project" value="TreeGrafter"/>
</dbReference>
<sequence length="595" mass="66775">MSGDHDQYANPLLLDWVKEWLDTARERNMKSVTAYKNAYESLKACPITFKHPRQLVQLKGFGDKLSSRLTDRLKEHCEANGLPMPKNPRLSKEERASLGGAADDDEDSASAPAPAPKKARKAKPYVPTFRSGAYALVLALSTLDADASLGLTKPHLIELAQEHCDSSFTAPSDPSKYHTAWSSMKTLIGKDLVKEQGRPSRRYALTDEGWEVARRIRRTTNLDEQVDDAVAGSTARAESTRPDPVASIFPVEREPSRSVEPTEPPNPNSVYESVVANGPIVSDDGTLPTFTPIRLAPGSFTVHLALDIREVRALKDRDYMQEELAKKGVKPIMRSLEIGDAQWIAKCNDPAALSRHGAEGDEVVLDWIVERKRLDDLVSSVKDGRFHEQKFRLRKSGVKHVIYIVEEIAMDSGHFQRVEEMIQSAIASTQVVNGYFLKKTQKMDDTIRYLARMTFMLKKMYEGRPLLVIPTPVLTAHNYLPLLQHLREKDPTNGYYITYPAFASLASKSDMMTLRDIYLKMLMTTRGITGEKALEIQKRWKTPHDFVKAFEDCGSGEQGTKRKREMVISGLPNLVSRKKIPKAVSQRLAEVWGDA</sequence>
<keyword evidence="6 14" id="KW-0255">Endonuclease</keyword>
<keyword evidence="8 14" id="KW-0378">Hydrolase</keyword>
<dbReference type="FunFam" id="1.10.10.10:FF:000307">
    <property type="entry name" value="Crossover junction endonuclease MUS81"/>
    <property type="match status" value="1"/>
</dbReference>
<organism evidence="17 18">
    <name type="scientific">Colletotrichum sojae</name>
    <dbReference type="NCBI Taxonomy" id="2175907"/>
    <lineage>
        <taxon>Eukaryota</taxon>
        <taxon>Fungi</taxon>
        <taxon>Dikarya</taxon>
        <taxon>Ascomycota</taxon>
        <taxon>Pezizomycotina</taxon>
        <taxon>Sordariomycetes</taxon>
        <taxon>Hypocreomycetidae</taxon>
        <taxon>Glomerellales</taxon>
        <taxon>Glomerellaceae</taxon>
        <taxon>Colletotrichum</taxon>
        <taxon>Colletotrichum orchidearum species complex</taxon>
    </lineage>
</organism>
<evidence type="ECO:0000256" key="5">
    <source>
        <dbReference type="ARBA" id="ARBA00022723"/>
    </source>
</evidence>
<dbReference type="FunFam" id="3.40.50.10130:FF:000003">
    <property type="entry name" value="Crossover junction endonuclease MUS81"/>
    <property type="match status" value="1"/>
</dbReference>
<evidence type="ECO:0000256" key="10">
    <source>
        <dbReference type="ARBA" id="ARBA00023172"/>
    </source>
</evidence>
<evidence type="ECO:0000256" key="6">
    <source>
        <dbReference type="ARBA" id="ARBA00022759"/>
    </source>
</evidence>
<dbReference type="SMART" id="SM00891">
    <property type="entry name" value="ERCC4"/>
    <property type="match status" value="1"/>
</dbReference>
<dbReference type="GO" id="GO:0031573">
    <property type="term" value="P:mitotic intra-S DNA damage checkpoint signaling"/>
    <property type="evidence" value="ECO:0007669"/>
    <property type="project" value="TreeGrafter"/>
</dbReference>
<evidence type="ECO:0000259" key="16">
    <source>
        <dbReference type="SMART" id="SM00891"/>
    </source>
</evidence>
<dbReference type="AlphaFoldDB" id="A0A8H6JL44"/>
<proteinExistence type="inferred from homology"/>
<keyword evidence="12 14" id="KW-0539">Nucleus</keyword>
<dbReference type="Gene3D" id="1.10.10.10">
    <property type="entry name" value="Winged helix-like DNA-binding domain superfamily/Winged helix DNA-binding domain"/>
    <property type="match status" value="1"/>
</dbReference>
<evidence type="ECO:0000256" key="8">
    <source>
        <dbReference type="ARBA" id="ARBA00022801"/>
    </source>
</evidence>
<dbReference type="Pfam" id="PF02732">
    <property type="entry name" value="ERCC4"/>
    <property type="match status" value="1"/>
</dbReference>
<dbReference type="Gene3D" id="1.10.150.110">
    <property type="entry name" value="DNA polymerase beta, N-terminal domain-like"/>
    <property type="match status" value="1"/>
</dbReference>
<dbReference type="SUPFAM" id="SSF52980">
    <property type="entry name" value="Restriction endonuclease-like"/>
    <property type="match status" value="1"/>
</dbReference>
<comment type="cofactor">
    <cofactor evidence="1 14">
        <name>Mg(2+)</name>
        <dbReference type="ChEBI" id="CHEBI:18420"/>
    </cofactor>
</comment>
<dbReference type="GO" id="GO:0005634">
    <property type="term" value="C:nucleus"/>
    <property type="evidence" value="ECO:0007669"/>
    <property type="project" value="UniProtKB-SubCell"/>
</dbReference>
<dbReference type="Gene3D" id="3.40.50.10130">
    <property type="match status" value="1"/>
</dbReference>
<dbReference type="FunFam" id="1.10.150.110:FF:000001">
    <property type="entry name" value="Putative Crossover junction endonuclease MUS81"/>
    <property type="match status" value="1"/>
</dbReference>
<keyword evidence="13" id="KW-0469">Meiosis</keyword>
<keyword evidence="11 14" id="KW-0234">DNA repair</keyword>
<feature type="domain" description="ERCC4" evidence="16">
    <location>
        <begin position="303"/>
        <end position="409"/>
    </location>
</feature>
<accession>A0A8H6JL44</accession>
<dbReference type="GO" id="GO:0006308">
    <property type="term" value="P:DNA catabolic process"/>
    <property type="evidence" value="ECO:0007669"/>
    <property type="project" value="UniProtKB-UniRule"/>
</dbReference>
<evidence type="ECO:0000256" key="7">
    <source>
        <dbReference type="ARBA" id="ARBA00022763"/>
    </source>
</evidence>
<dbReference type="InterPro" id="IPR011335">
    <property type="entry name" value="Restrct_endonuc-II-like"/>
</dbReference>
<keyword evidence="10 14" id="KW-0233">DNA recombination</keyword>
<comment type="function">
    <text evidence="14">Interacts with EME1 to form a DNA structure-specific endonuclease with substrate preference for branched DNA structures with a 5'-end at the branch nick. Typical substrates include 3'-flap structures, D-loops, replication forks and nicked Holliday junctions. May be required in mitosis for the processing of stalled or collapsed replication fork intermediates. May be required in meiosis for the repair of meiosis-specific double strand breaks subsequent to single-end invasion (SEI).</text>
</comment>
<dbReference type="GO" id="GO:0003677">
    <property type="term" value="F:DNA binding"/>
    <property type="evidence" value="ECO:0007669"/>
    <property type="project" value="UniProtKB-UniRule"/>
</dbReference>
<dbReference type="InterPro" id="IPR027421">
    <property type="entry name" value="DNA_pol_lamdba_lyase_dom_sf"/>
</dbReference>